<dbReference type="PROSITE" id="PS51450">
    <property type="entry name" value="LRR"/>
    <property type="match status" value="4"/>
</dbReference>
<dbReference type="EMBL" id="CP043315">
    <property type="protein sequence ID" value="QEK38072.1"/>
    <property type="molecule type" value="Genomic_DNA"/>
</dbReference>
<dbReference type="SMART" id="SM00365">
    <property type="entry name" value="LRR_SD22"/>
    <property type="match status" value="6"/>
</dbReference>
<dbReference type="InterPro" id="IPR003591">
    <property type="entry name" value="Leu-rich_rpt_typical-subtyp"/>
</dbReference>
<reference evidence="4 5" key="1">
    <citation type="submission" date="2019-08" db="EMBL/GenBank/DDBJ databases">
        <title>Highly reduced genomes of protist endosymbionts show evolutionary convergence.</title>
        <authorList>
            <person name="George E."/>
            <person name="Husnik F."/>
            <person name="Tashyreva D."/>
            <person name="Prokopchuk G."/>
            <person name="Horak A."/>
            <person name="Kwong W.K."/>
            <person name="Lukes J."/>
            <person name="Keeling P.J."/>
        </authorList>
    </citation>
    <scope>NUCLEOTIDE SEQUENCE [LARGE SCALE GENOMIC DNA]</scope>
    <source>
        <strain evidence="4">1605</strain>
    </source>
</reference>
<evidence type="ECO:0000256" key="1">
    <source>
        <dbReference type="ARBA" id="ARBA00022614"/>
    </source>
</evidence>
<proteinExistence type="predicted"/>
<dbReference type="Pfam" id="PF13855">
    <property type="entry name" value="LRR_8"/>
    <property type="match status" value="2"/>
</dbReference>
<name>A0A5C0UFN8_9PROT</name>
<dbReference type="PRINTS" id="PR00019">
    <property type="entry name" value="LEURICHRPT"/>
</dbReference>
<keyword evidence="1" id="KW-0433">Leucine-rich repeat</keyword>
<evidence type="ECO:0000313" key="4">
    <source>
        <dbReference type="EMBL" id="QEK38072.1"/>
    </source>
</evidence>
<dbReference type="KEGG" id="cip:FZC35_01640"/>
<sequence>MNINKLLLSAILMQSMVAAPDEAMIDMMKKDIAIYQKVRKENDKDILKSRKNVYSFLWTMNEKRNELDAKGVESQYINKDVEKIIASFLIGINGLFCKIDPSDPNYVENEEYKLSYPFDTLKYSLASYIDVSAFKYVDYNRRYMKKECFNIKYISMHYDKFKERLKNLKKLDLRNTLITTIEPGMFEGLSSLEMLDLSGNQITSIEPGIFEGLSSLKILDLSHNQIIEIKPGIFEELINLTELYLYGNQITLIKSGVFEELSSLTKLDLSRNQIASVESGVFEKLSNLKMLYLSRNNFSSISEKLKELNVLTDFILYKNQITLIAS</sequence>
<gene>
    <name evidence="4" type="ORF">FZC35_01640</name>
</gene>
<dbReference type="FunFam" id="3.80.10.10:FF:001164">
    <property type="entry name" value="GH01279p"/>
    <property type="match status" value="1"/>
</dbReference>
<accession>A0A5C0UFN8</accession>
<dbReference type="GO" id="GO:0009274">
    <property type="term" value="C:peptidoglycan-based cell wall"/>
    <property type="evidence" value="ECO:0007669"/>
    <property type="project" value="UniProtKB-ARBA"/>
</dbReference>
<dbReference type="SUPFAM" id="SSF52058">
    <property type="entry name" value="L domain-like"/>
    <property type="match status" value="1"/>
</dbReference>
<dbReference type="OrthoDB" id="5702881at2"/>
<dbReference type="InterPro" id="IPR050541">
    <property type="entry name" value="LRR_TM_domain-containing"/>
</dbReference>
<dbReference type="Gene3D" id="3.80.10.10">
    <property type="entry name" value="Ribonuclease Inhibitor"/>
    <property type="match status" value="2"/>
</dbReference>
<dbReference type="Proteomes" id="UP000325155">
    <property type="component" value="Chromosome"/>
</dbReference>
<dbReference type="PANTHER" id="PTHR24369:SF210">
    <property type="entry name" value="CHAOPTIN-RELATED"/>
    <property type="match status" value="1"/>
</dbReference>
<dbReference type="InterPro" id="IPR001611">
    <property type="entry name" value="Leu-rich_rpt"/>
</dbReference>
<dbReference type="InterPro" id="IPR032675">
    <property type="entry name" value="LRR_dom_sf"/>
</dbReference>
<evidence type="ECO:0000256" key="2">
    <source>
        <dbReference type="ARBA" id="ARBA00022729"/>
    </source>
</evidence>
<organism evidence="4 5">
    <name type="scientific">Candidatus Cytomitobacter indipagum</name>
    <dbReference type="NCBI Taxonomy" id="2601575"/>
    <lineage>
        <taxon>Bacteria</taxon>
        <taxon>Pseudomonadati</taxon>
        <taxon>Pseudomonadota</taxon>
        <taxon>Alphaproteobacteria</taxon>
        <taxon>Holosporales</taxon>
        <taxon>Holosporaceae</taxon>
        <taxon>Candidatus Cytomitobacter</taxon>
    </lineage>
</organism>
<keyword evidence="3" id="KW-0677">Repeat</keyword>
<dbReference type="PANTHER" id="PTHR24369">
    <property type="entry name" value="ANTIGEN BSP, PUTATIVE-RELATED"/>
    <property type="match status" value="1"/>
</dbReference>
<keyword evidence="2" id="KW-0732">Signal</keyword>
<dbReference type="Pfam" id="PF00560">
    <property type="entry name" value="LRR_1"/>
    <property type="match status" value="1"/>
</dbReference>
<dbReference type="GO" id="GO:0005886">
    <property type="term" value="C:plasma membrane"/>
    <property type="evidence" value="ECO:0007669"/>
    <property type="project" value="TreeGrafter"/>
</dbReference>
<evidence type="ECO:0000313" key="5">
    <source>
        <dbReference type="Proteomes" id="UP000325155"/>
    </source>
</evidence>
<dbReference type="FunFam" id="3.80.10.10:FF:000732">
    <property type="entry name" value="GD11101"/>
    <property type="match status" value="1"/>
</dbReference>
<evidence type="ECO:0000256" key="3">
    <source>
        <dbReference type="ARBA" id="ARBA00022737"/>
    </source>
</evidence>
<dbReference type="RefSeq" id="WP_148980919.1">
    <property type="nucleotide sequence ID" value="NZ_CP043315.1"/>
</dbReference>
<dbReference type="SMART" id="SM00369">
    <property type="entry name" value="LRR_TYP"/>
    <property type="match status" value="6"/>
</dbReference>
<dbReference type="AlphaFoldDB" id="A0A5C0UFN8"/>
<keyword evidence="5" id="KW-1185">Reference proteome</keyword>
<protein>
    <submittedName>
        <fullName evidence="4">Leucine-rich repeat domain-containing protein</fullName>
    </submittedName>
</protein>